<dbReference type="VEuPathDB" id="FungiDB:SAPIO_CDS9916"/>
<evidence type="ECO:0000259" key="2">
    <source>
        <dbReference type="Pfam" id="PF26118"/>
    </source>
</evidence>
<accession>A0A084FVY3</accession>
<feature type="region of interest" description="Disordered" evidence="1">
    <location>
        <begin position="206"/>
        <end position="266"/>
    </location>
</feature>
<dbReference type="RefSeq" id="XP_016639044.1">
    <property type="nucleotide sequence ID" value="XM_016791200.1"/>
</dbReference>
<sequence>MSSYYREEYSRPAETRERTYVRERSRERSVDRTPAFLREPRREAGHLVLRQRDVETVTRRRSPSPVYVERKHVVRRSHSVSPPERIVDRQRVEVYERPPSPEPHRGRSRSISRVRTTVVDRDRSSSRSSSSYSESSWSSSPSPPPRFRRRPRSASPVWKERETERVRVTRKESVSPAPPPPPPQPEVRTHPVERIEREVITHYTDVDHGVLVVRPPTPQPQPPPRSKSRTRHKDTEIDIYTSKNETEVDIRKTHSHSRSRSRSRHRPRVYYDDRGREIVVSDNDRLVVDYKSRRRAHSAAPFPVRGYDPVRDEAEEIVTKIDSRGRVGEAYHGATRDWTIVDVPPGTERVRMDGAGGASAEVSWKKYSGVRRTRFIPDREDDVIDDSPRKSRDSLSVRIVDTKKPDRRVSVRPPPVPTLETWTEITMDLVNREALKRMGYPFEQRPPFFYVMQYLTSHEIDELVSLTAKIRRERRLKNRQRLRDKDVEHVVIHKHKHRHHHHPRDDFRYDKQVVFDRREYHV</sequence>
<protein>
    <recommendedName>
        <fullName evidence="2">DUF8035 domain-containing protein</fullName>
    </recommendedName>
</protein>
<dbReference type="Pfam" id="PF26118">
    <property type="entry name" value="DUF8035"/>
    <property type="match status" value="1"/>
</dbReference>
<feature type="compositionally biased region" description="Pro residues" evidence="1">
    <location>
        <begin position="176"/>
        <end position="185"/>
    </location>
</feature>
<evidence type="ECO:0000313" key="4">
    <source>
        <dbReference type="Proteomes" id="UP000028545"/>
    </source>
</evidence>
<feature type="compositionally biased region" description="Basic and acidic residues" evidence="1">
    <location>
        <begin position="158"/>
        <end position="173"/>
    </location>
</feature>
<proteinExistence type="predicted"/>
<organism evidence="3 4">
    <name type="scientific">Pseudallescheria apiosperma</name>
    <name type="common">Scedosporium apiospermum</name>
    <dbReference type="NCBI Taxonomy" id="563466"/>
    <lineage>
        <taxon>Eukaryota</taxon>
        <taxon>Fungi</taxon>
        <taxon>Dikarya</taxon>
        <taxon>Ascomycota</taxon>
        <taxon>Pezizomycotina</taxon>
        <taxon>Sordariomycetes</taxon>
        <taxon>Hypocreomycetidae</taxon>
        <taxon>Microascales</taxon>
        <taxon>Microascaceae</taxon>
        <taxon>Scedosporium</taxon>
    </lineage>
</organism>
<dbReference type="Proteomes" id="UP000028545">
    <property type="component" value="Unassembled WGS sequence"/>
</dbReference>
<dbReference type="AlphaFoldDB" id="A0A084FVY3"/>
<dbReference type="HOGENOM" id="CLU_021705_2_0_1"/>
<feature type="compositionally biased region" description="Basic and acidic residues" evidence="1">
    <location>
        <begin position="85"/>
        <end position="96"/>
    </location>
</feature>
<feature type="compositionally biased region" description="Basic residues" evidence="1">
    <location>
        <begin position="253"/>
        <end position="266"/>
    </location>
</feature>
<keyword evidence="4" id="KW-1185">Reference proteome</keyword>
<dbReference type="OMA" id="DFFYVME"/>
<feature type="region of interest" description="Disordered" evidence="1">
    <location>
        <begin position="1"/>
        <end position="190"/>
    </location>
</feature>
<feature type="domain" description="DUF8035" evidence="2">
    <location>
        <begin position="421"/>
        <end position="473"/>
    </location>
</feature>
<reference evidence="3 4" key="1">
    <citation type="journal article" date="2014" name="Genome Announc.">
        <title>Draft genome sequence of the pathogenic fungus Scedosporium apiospermum.</title>
        <authorList>
            <person name="Vandeputte P."/>
            <person name="Ghamrawi S."/>
            <person name="Rechenmann M."/>
            <person name="Iltis A."/>
            <person name="Giraud S."/>
            <person name="Fleury M."/>
            <person name="Thornton C."/>
            <person name="Delhaes L."/>
            <person name="Meyer W."/>
            <person name="Papon N."/>
            <person name="Bouchara J.P."/>
        </authorList>
    </citation>
    <scope>NUCLEOTIDE SEQUENCE [LARGE SCALE GENOMIC DNA]</scope>
    <source>
        <strain evidence="3 4">IHEM 14462</strain>
    </source>
</reference>
<feature type="compositionally biased region" description="Basic and acidic residues" evidence="1">
    <location>
        <begin position="38"/>
        <end position="58"/>
    </location>
</feature>
<dbReference type="OrthoDB" id="5410752at2759"/>
<dbReference type="GeneID" id="27728988"/>
<dbReference type="EMBL" id="JOWA01000154">
    <property type="protein sequence ID" value="KEZ39245.1"/>
    <property type="molecule type" value="Genomic_DNA"/>
</dbReference>
<dbReference type="KEGG" id="sapo:SAPIO_CDS9916"/>
<evidence type="ECO:0000313" key="3">
    <source>
        <dbReference type="EMBL" id="KEZ39245.1"/>
    </source>
</evidence>
<evidence type="ECO:0000256" key="1">
    <source>
        <dbReference type="SAM" id="MobiDB-lite"/>
    </source>
</evidence>
<feature type="compositionally biased region" description="Low complexity" evidence="1">
    <location>
        <begin position="126"/>
        <end position="140"/>
    </location>
</feature>
<gene>
    <name evidence="3" type="ORF">SAPIO_CDS9916</name>
</gene>
<comment type="caution">
    <text evidence="3">The sequence shown here is derived from an EMBL/GenBank/DDBJ whole genome shotgun (WGS) entry which is preliminary data.</text>
</comment>
<name>A0A084FVY3_PSEDA</name>
<dbReference type="InterPro" id="IPR058348">
    <property type="entry name" value="DUF8035"/>
</dbReference>
<feature type="compositionally biased region" description="Basic and acidic residues" evidence="1">
    <location>
        <begin position="1"/>
        <end position="31"/>
    </location>
</feature>
<feature type="compositionally biased region" description="Pro residues" evidence="1">
    <location>
        <begin position="215"/>
        <end position="225"/>
    </location>
</feature>